<name>A0ABU5TXT0_9CYAN</name>
<evidence type="ECO:0000313" key="1">
    <source>
        <dbReference type="EMBL" id="MEA5518743.1"/>
    </source>
</evidence>
<protein>
    <submittedName>
        <fullName evidence="1">Uncharacterized protein</fullName>
    </submittedName>
</protein>
<sequence>MGLLNALGFVGESRLAPVDGSHSLNHDRIHGGSNAQAILPDNVPDEAWDTIRPFPVWAGQHLMTEEESEAIVEHCKEFDSNVKATKKALTKMTDTLDKSAASINQAKQKYIRSEARFERRTIGYKHTSGKYLQGQRPSYAKLGTDYKNAEIAADNAIAALSASL</sequence>
<evidence type="ECO:0000313" key="2">
    <source>
        <dbReference type="Proteomes" id="UP001301728"/>
    </source>
</evidence>
<proteinExistence type="predicted"/>
<dbReference type="EMBL" id="JAYGHT010000015">
    <property type="protein sequence ID" value="MEA5518743.1"/>
    <property type="molecule type" value="Genomic_DNA"/>
</dbReference>
<dbReference type="RefSeq" id="WP_323272562.1">
    <property type="nucleotide sequence ID" value="NZ_JAYGHT010000015.1"/>
</dbReference>
<reference evidence="1 2" key="1">
    <citation type="submission" date="2023-12" db="EMBL/GenBank/DDBJ databases">
        <title>Baltic Sea Cyanobacteria.</title>
        <authorList>
            <person name="Delbaje E."/>
            <person name="Fewer D.P."/>
            <person name="Shishido T.K."/>
        </authorList>
    </citation>
    <scope>NUCLEOTIDE SEQUENCE [LARGE SCALE GENOMIC DNA]</scope>
    <source>
        <strain evidence="1 2">CCNP 1315</strain>
    </source>
</reference>
<keyword evidence="2" id="KW-1185">Reference proteome</keyword>
<accession>A0ABU5TXT0</accession>
<comment type="caution">
    <text evidence="1">The sequence shown here is derived from an EMBL/GenBank/DDBJ whole genome shotgun (WGS) entry which is preliminary data.</text>
</comment>
<organism evidence="1 2">
    <name type="scientific">Limnoraphis robusta CCNP1315</name>
    <dbReference type="NCBI Taxonomy" id="3110306"/>
    <lineage>
        <taxon>Bacteria</taxon>
        <taxon>Bacillati</taxon>
        <taxon>Cyanobacteriota</taxon>
        <taxon>Cyanophyceae</taxon>
        <taxon>Oscillatoriophycideae</taxon>
        <taxon>Oscillatoriales</taxon>
        <taxon>Sirenicapillariaceae</taxon>
        <taxon>Limnoraphis</taxon>
    </lineage>
</organism>
<dbReference type="Proteomes" id="UP001301728">
    <property type="component" value="Unassembled WGS sequence"/>
</dbReference>
<gene>
    <name evidence="1" type="ORF">VB854_07240</name>
</gene>